<dbReference type="InterPro" id="IPR001646">
    <property type="entry name" value="5peptide_repeat"/>
</dbReference>
<evidence type="ECO:0000256" key="1">
    <source>
        <dbReference type="SAM" id="MobiDB-lite"/>
    </source>
</evidence>
<evidence type="ECO:0000313" key="3">
    <source>
        <dbReference type="Proteomes" id="UP001500843"/>
    </source>
</evidence>
<sequence length="357" mass="39121">MRIRSAPVVAGQRKQSGTPLRVNQPEPVLVRVVDDEAGYWKGFLRHSKYALPIDVGFAALLALTIFSAQALSDDRREVAERSSDLLMAEQQEVLANVTFIRESARDGGIKNFRGMNLKGADLSGLDLGCDVRVADPDENAGLYEGDYRKEMFVQPVDPDTCADFTEADLTGVRFQGTDLTGARFVLGKMDNTYFWDASLVGAVFQPLQSDGVDMNAVDLRGALLELPDLPDHAIPGNLTIRIGDLSGSVIRGDLSLRLKEYVAAAAVDVSDTEVTCEFFEEEPQAVDIRADALMDLTCDYLEVVAVDEDGEQRLEPTWPSVPSGHVAPVDTQITERILKLADTSTVPRTFLSEHERS</sequence>
<proteinExistence type="predicted"/>
<dbReference type="Gene3D" id="2.160.20.80">
    <property type="entry name" value="E3 ubiquitin-protein ligase SopA"/>
    <property type="match status" value="1"/>
</dbReference>
<feature type="region of interest" description="Disordered" evidence="1">
    <location>
        <begin position="1"/>
        <end position="21"/>
    </location>
</feature>
<keyword evidence="3" id="KW-1185">Reference proteome</keyword>
<reference evidence="3" key="1">
    <citation type="journal article" date="2019" name="Int. J. Syst. Evol. Microbiol.">
        <title>The Global Catalogue of Microorganisms (GCM) 10K type strain sequencing project: providing services to taxonomists for standard genome sequencing and annotation.</title>
        <authorList>
            <consortium name="The Broad Institute Genomics Platform"/>
            <consortium name="The Broad Institute Genome Sequencing Center for Infectious Disease"/>
            <person name="Wu L."/>
            <person name="Ma J."/>
        </authorList>
    </citation>
    <scope>NUCLEOTIDE SEQUENCE [LARGE SCALE GENOMIC DNA]</scope>
    <source>
        <strain evidence="3">JCM 17975</strain>
    </source>
</reference>
<comment type="caution">
    <text evidence="2">The sequence shown here is derived from an EMBL/GenBank/DDBJ whole genome shotgun (WGS) entry which is preliminary data.</text>
</comment>
<evidence type="ECO:0000313" key="2">
    <source>
        <dbReference type="EMBL" id="GAA4718966.1"/>
    </source>
</evidence>
<accession>A0ABP8Y1C5</accession>
<dbReference type="RefSeq" id="WP_253877674.1">
    <property type="nucleotide sequence ID" value="NZ_BAABHM010000030.1"/>
</dbReference>
<protein>
    <recommendedName>
        <fullName evidence="4">Pentapeptide repeat protein</fullName>
    </recommendedName>
</protein>
<dbReference type="EMBL" id="BAABHM010000030">
    <property type="protein sequence ID" value="GAA4718966.1"/>
    <property type="molecule type" value="Genomic_DNA"/>
</dbReference>
<evidence type="ECO:0008006" key="4">
    <source>
        <dbReference type="Google" id="ProtNLM"/>
    </source>
</evidence>
<organism evidence="2 3">
    <name type="scientific">Promicromonospora umidemergens</name>
    <dbReference type="NCBI Taxonomy" id="629679"/>
    <lineage>
        <taxon>Bacteria</taxon>
        <taxon>Bacillati</taxon>
        <taxon>Actinomycetota</taxon>
        <taxon>Actinomycetes</taxon>
        <taxon>Micrococcales</taxon>
        <taxon>Promicromonosporaceae</taxon>
        <taxon>Promicromonospora</taxon>
    </lineage>
</organism>
<gene>
    <name evidence="2" type="ORF">GCM10023198_48340</name>
</gene>
<dbReference type="Proteomes" id="UP001500843">
    <property type="component" value="Unassembled WGS sequence"/>
</dbReference>
<dbReference type="SUPFAM" id="SSF141571">
    <property type="entry name" value="Pentapeptide repeat-like"/>
    <property type="match status" value="1"/>
</dbReference>
<dbReference type="Pfam" id="PF00805">
    <property type="entry name" value="Pentapeptide"/>
    <property type="match status" value="1"/>
</dbReference>
<name>A0ABP8Y1C5_9MICO</name>